<dbReference type="Gene3D" id="3.30.1140.40">
    <property type="entry name" value="Tctex-1"/>
    <property type="match status" value="1"/>
</dbReference>
<dbReference type="PANTHER" id="PTHR21255">
    <property type="entry name" value="T-COMPLEX-ASSOCIATED-TESTIS-EXPRESSED 1/ DYNEIN LIGHT CHAIN"/>
    <property type="match status" value="1"/>
</dbReference>
<feature type="region of interest" description="Disordered" evidence="1">
    <location>
        <begin position="1"/>
        <end position="87"/>
    </location>
</feature>
<dbReference type="InterPro" id="IPR038586">
    <property type="entry name" value="Tctex-1-like_sf"/>
</dbReference>
<evidence type="ECO:0000313" key="3">
    <source>
        <dbReference type="Proteomes" id="UP000789831"/>
    </source>
</evidence>
<dbReference type="OrthoDB" id="10059120at2759"/>
<reference evidence="2" key="1">
    <citation type="submission" date="2021-06" db="EMBL/GenBank/DDBJ databases">
        <authorList>
            <person name="Kallberg Y."/>
            <person name="Tangrot J."/>
            <person name="Rosling A."/>
        </authorList>
    </citation>
    <scope>NUCLEOTIDE SEQUENCE</scope>
    <source>
        <strain evidence="2">MT106</strain>
    </source>
</reference>
<dbReference type="Proteomes" id="UP000789831">
    <property type="component" value="Unassembled WGS sequence"/>
</dbReference>
<accession>A0A9N8YLF5</accession>
<dbReference type="InterPro" id="IPR005334">
    <property type="entry name" value="Tctex-1-like"/>
</dbReference>
<dbReference type="GO" id="GO:0005737">
    <property type="term" value="C:cytoplasm"/>
    <property type="evidence" value="ECO:0007669"/>
    <property type="project" value="TreeGrafter"/>
</dbReference>
<protein>
    <submittedName>
        <fullName evidence="2">1584_t:CDS:1</fullName>
    </submittedName>
</protein>
<organism evidence="2 3">
    <name type="scientific">Ambispora gerdemannii</name>
    <dbReference type="NCBI Taxonomy" id="144530"/>
    <lineage>
        <taxon>Eukaryota</taxon>
        <taxon>Fungi</taxon>
        <taxon>Fungi incertae sedis</taxon>
        <taxon>Mucoromycota</taxon>
        <taxon>Glomeromycotina</taxon>
        <taxon>Glomeromycetes</taxon>
        <taxon>Archaeosporales</taxon>
        <taxon>Ambisporaceae</taxon>
        <taxon>Ambispora</taxon>
    </lineage>
</organism>
<name>A0A9N8YLF5_9GLOM</name>
<evidence type="ECO:0000256" key="1">
    <source>
        <dbReference type="SAM" id="MobiDB-lite"/>
    </source>
</evidence>
<dbReference type="AlphaFoldDB" id="A0A9N8YLF5"/>
<dbReference type="GO" id="GO:0007018">
    <property type="term" value="P:microtubule-based movement"/>
    <property type="evidence" value="ECO:0007669"/>
    <property type="project" value="TreeGrafter"/>
</dbReference>
<dbReference type="GO" id="GO:0005868">
    <property type="term" value="C:cytoplasmic dynein complex"/>
    <property type="evidence" value="ECO:0007669"/>
    <property type="project" value="TreeGrafter"/>
</dbReference>
<comment type="caution">
    <text evidence="2">The sequence shown here is derived from an EMBL/GenBank/DDBJ whole genome shotgun (WGS) entry which is preliminary data.</text>
</comment>
<dbReference type="PANTHER" id="PTHR21255:SF4">
    <property type="entry name" value="DYNEIN LIGHT CHAIN TCTEX-TYPE"/>
    <property type="match status" value="1"/>
</dbReference>
<feature type="compositionally biased region" description="Polar residues" evidence="1">
    <location>
        <begin position="14"/>
        <end position="27"/>
    </location>
</feature>
<dbReference type="EMBL" id="CAJVPL010000069">
    <property type="protein sequence ID" value="CAG8441151.1"/>
    <property type="molecule type" value="Genomic_DNA"/>
</dbReference>
<dbReference type="Pfam" id="PF03645">
    <property type="entry name" value="Tctex-1"/>
    <property type="match status" value="1"/>
</dbReference>
<gene>
    <name evidence="2" type="ORF">AGERDE_LOCUS1076</name>
</gene>
<feature type="compositionally biased region" description="Polar residues" evidence="1">
    <location>
        <begin position="41"/>
        <end position="67"/>
    </location>
</feature>
<dbReference type="CDD" id="cd21455">
    <property type="entry name" value="DLC-like_DYNLT1_DYNLT3"/>
    <property type="match status" value="1"/>
</dbReference>
<proteinExistence type="predicted"/>
<dbReference type="GO" id="GO:0045505">
    <property type="term" value="F:dynein intermediate chain binding"/>
    <property type="evidence" value="ECO:0007669"/>
    <property type="project" value="TreeGrafter"/>
</dbReference>
<evidence type="ECO:0000313" key="2">
    <source>
        <dbReference type="EMBL" id="CAG8441151.1"/>
    </source>
</evidence>
<sequence>MSQFSEEPAETDKNFLSSTDKNLTTRTGGRRQFTYSEKLLPSQNVEQPTSGERQFSYSDTLASTPNVGNPEIDNDSDSQLPLATNPIYPPPVLSGDGYVKQIHKRPPLPSPVVINPVYPPPALPEDTKDPKKTFNVEEILDIVKEVTDVVLQDSAYLHTRVSTWNKQIVNSCVKKLCGLGKAFKYIVTCTIVQKTDAGLHSTSSCYWDARFDGCAKFHRDLKNMDVVVNVFGLAV</sequence>
<keyword evidence="3" id="KW-1185">Reference proteome</keyword>